<feature type="region of interest" description="Disordered" evidence="8">
    <location>
        <begin position="83"/>
        <end position="107"/>
    </location>
</feature>
<dbReference type="PANTHER" id="PTHR43272:SF33">
    <property type="entry name" value="AMP-BINDING DOMAIN-CONTAINING PROTEIN-RELATED"/>
    <property type="match status" value="1"/>
</dbReference>
<evidence type="ECO:0000256" key="3">
    <source>
        <dbReference type="ARBA" id="ARBA00022741"/>
    </source>
</evidence>
<dbReference type="VEuPathDB" id="FungiDB:PHYBLDRAFT_185782"/>
<dbReference type="PANTHER" id="PTHR43272">
    <property type="entry name" value="LONG-CHAIN-FATTY-ACID--COA LIGASE"/>
    <property type="match status" value="1"/>
</dbReference>
<dbReference type="CDD" id="cd05927">
    <property type="entry name" value="LC-FACS_euk"/>
    <property type="match status" value="1"/>
</dbReference>
<dbReference type="RefSeq" id="XP_018294657.1">
    <property type="nucleotide sequence ID" value="XM_018439142.1"/>
</dbReference>
<dbReference type="EC" id="6.2.1.3" evidence="6 7"/>
<dbReference type="InterPro" id="IPR045311">
    <property type="entry name" value="LC-FACS_euk"/>
</dbReference>
<dbReference type="GO" id="GO:0004467">
    <property type="term" value="F:long-chain fatty acid-CoA ligase activity"/>
    <property type="evidence" value="ECO:0007669"/>
    <property type="project" value="UniProtKB-EC"/>
</dbReference>
<keyword evidence="11" id="KW-1185">Reference proteome</keyword>
<evidence type="ECO:0000256" key="6">
    <source>
        <dbReference type="ARBA" id="ARBA00026121"/>
    </source>
</evidence>
<organism evidence="10 11">
    <name type="scientific">Phycomyces blakesleeanus (strain ATCC 8743b / DSM 1359 / FGSC 10004 / NBRC 33097 / NRRL 1555)</name>
    <dbReference type="NCBI Taxonomy" id="763407"/>
    <lineage>
        <taxon>Eukaryota</taxon>
        <taxon>Fungi</taxon>
        <taxon>Fungi incertae sedis</taxon>
        <taxon>Mucoromycota</taxon>
        <taxon>Mucoromycotina</taxon>
        <taxon>Mucoromycetes</taxon>
        <taxon>Mucorales</taxon>
        <taxon>Phycomycetaceae</taxon>
        <taxon>Phycomyces</taxon>
    </lineage>
</organism>
<feature type="region of interest" description="Disordered" evidence="8">
    <location>
        <begin position="19"/>
        <end position="53"/>
    </location>
</feature>
<evidence type="ECO:0000256" key="2">
    <source>
        <dbReference type="ARBA" id="ARBA00022598"/>
    </source>
</evidence>
<dbReference type="InterPro" id="IPR020845">
    <property type="entry name" value="AMP-binding_CS"/>
</dbReference>
<feature type="compositionally biased region" description="Polar residues" evidence="8">
    <location>
        <begin position="83"/>
        <end position="97"/>
    </location>
</feature>
<dbReference type="PROSITE" id="PS00455">
    <property type="entry name" value="AMP_BINDING"/>
    <property type="match status" value="1"/>
</dbReference>
<dbReference type="SUPFAM" id="SSF56801">
    <property type="entry name" value="Acetyl-CoA synthetase-like"/>
    <property type="match status" value="1"/>
</dbReference>
<evidence type="ECO:0000256" key="1">
    <source>
        <dbReference type="ARBA" id="ARBA00006432"/>
    </source>
</evidence>
<keyword evidence="3 7" id="KW-0547">Nucleotide-binding</keyword>
<dbReference type="Gene3D" id="3.40.50.12780">
    <property type="entry name" value="N-terminal domain of ligase-like"/>
    <property type="match status" value="1"/>
</dbReference>
<dbReference type="AlphaFoldDB" id="A0A162PWD3"/>
<evidence type="ECO:0000313" key="11">
    <source>
        <dbReference type="Proteomes" id="UP000077315"/>
    </source>
</evidence>
<evidence type="ECO:0000256" key="8">
    <source>
        <dbReference type="SAM" id="MobiDB-lite"/>
    </source>
</evidence>
<sequence length="761" mass="84147">MMRLWLSVVPTRVVRVRSSRSTARSGLSTLTVSPARRLTVPPSPLASTPPRSLLPTSRLTRAVRPSLTARTAPPRRTLWSSLERQSYEVPNSKQPGQSPIYRNGERPVVEDSFSPNVKTIYDIFYYGFKLSRDRPCLGVRKLVDAKTGKRGAYEWQTYREVSHRIDNFGSGLMNLLNHTLNDARTKQIPIGIWAVNRPEWMISDLACAAYGLHVVALYDTLGPETVEFVVNHSELETVICSADHVADLLKLRHRLPNLKAIISMDTIEDDVQAGAGVVSKSAIIKAWAEEKNVLLIDFAALEAAGKKNRRSHNLPKPEDMACIMYTSGTTGMPKGAMLSHRNFVAALSASVISLKGSPEDIAISYLPLAHIFGRVCDMTILALGGRVGYFSGSIDNLVEDIQELKPSIMATVPRLLNRIYAKIVQGTTQAPGAKGALARRAVATKLENLENGGGYTHAIWDRLMFNKVKMALGGNVRLMITGSAPIGKDVMQFLRIALVCDIREGYGATETTAATCIHYANEYLAGHIGGPFTCNELKLLDVPEMDYLSTDPQPRGELCVRGPSVFMGYYKDEEKTRESIDSEGWFHTGDIATINHRGAFVIIDRKKNIFKLAQGEYIAPEKIENVYAKEPVVGQIYVHGDSLQSQLVGIVVPDPETLASILSAKLPQVASKKLSFAELCNHPQVNALVLKQLTRVGKEAQLRGFEQVRAIHLQAVPFSIENELLTPTFKVKRPQAKKFFEKEINDMYNVLNSQPDTSSKL</sequence>
<evidence type="ECO:0000256" key="5">
    <source>
        <dbReference type="ARBA" id="ARBA00022840"/>
    </source>
</evidence>
<keyword evidence="2 7" id="KW-0436">Ligase</keyword>
<gene>
    <name evidence="10" type="ORF">PHYBLDRAFT_185782</name>
</gene>
<feature type="domain" description="AMP-dependent synthetase/ligase" evidence="9">
    <location>
        <begin position="151"/>
        <end position="570"/>
    </location>
</feature>
<evidence type="ECO:0000256" key="4">
    <source>
        <dbReference type="ARBA" id="ARBA00022832"/>
    </source>
</evidence>
<dbReference type="Pfam" id="PF00501">
    <property type="entry name" value="AMP-binding"/>
    <property type="match status" value="1"/>
</dbReference>
<keyword evidence="7" id="KW-0443">Lipid metabolism</keyword>
<dbReference type="InterPro" id="IPR042099">
    <property type="entry name" value="ANL_N_sf"/>
</dbReference>
<dbReference type="GO" id="GO:0016020">
    <property type="term" value="C:membrane"/>
    <property type="evidence" value="ECO:0007669"/>
    <property type="project" value="TreeGrafter"/>
</dbReference>
<dbReference type="Proteomes" id="UP000077315">
    <property type="component" value="Unassembled WGS sequence"/>
</dbReference>
<dbReference type="InParanoid" id="A0A162PWD3"/>
<accession>A0A162PWD3</accession>
<keyword evidence="4 7" id="KW-0276">Fatty acid metabolism</keyword>
<dbReference type="EMBL" id="KV440975">
    <property type="protein sequence ID" value="OAD76617.1"/>
    <property type="molecule type" value="Genomic_DNA"/>
</dbReference>
<dbReference type="GO" id="GO:0005524">
    <property type="term" value="F:ATP binding"/>
    <property type="evidence" value="ECO:0007669"/>
    <property type="project" value="UniProtKB-KW"/>
</dbReference>
<comment type="catalytic activity">
    <reaction evidence="7">
        <text>a long-chain fatty acid + ATP + CoA = a long-chain fatty acyl-CoA + AMP + diphosphate</text>
        <dbReference type="Rhea" id="RHEA:15421"/>
        <dbReference type="ChEBI" id="CHEBI:30616"/>
        <dbReference type="ChEBI" id="CHEBI:33019"/>
        <dbReference type="ChEBI" id="CHEBI:57287"/>
        <dbReference type="ChEBI" id="CHEBI:57560"/>
        <dbReference type="ChEBI" id="CHEBI:83139"/>
        <dbReference type="ChEBI" id="CHEBI:456215"/>
        <dbReference type="EC" id="6.2.1.3"/>
    </reaction>
</comment>
<evidence type="ECO:0000259" key="9">
    <source>
        <dbReference type="Pfam" id="PF00501"/>
    </source>
</evidence>
<dbReference type="InterPro" id="IPR000873">
    <property type="entry name" value="AMP-dep_synth/lig_dom"/>
</dbReference>
<keyword evidence="5 7" id="KW-0067">ATP-binding</keyword>
<dbReference type="GO" id="GO:0005783">
    <property type="term" value="C:endoplasmic reticulum"/>
    <property type="evidence" value="ECO:0007669"/>
    <property type="project" value="TreeGrafter"/>
</dbReference>
<proteinExistence type="inferred from homology"/>
<dbReference type="STRING" id="763407.A0A162PWD3"/>
<protein>
    <recommendedName>
        <fullName evidence="6 7">Long-chain-fatty-acid--CoA ligase</fullName>
        <ecNumber evidence="6 7">6.2.1.3</ecNumber>
    </recommendedName>
</protein>
<dbReference type="OrthoDB" id="1700726at2759"/>
<dbReference type="GeneID" id="29000048"/>
<comment type="similarity">
    <text evidence="1 7">Belongs to the ATP-dependent AMP-binding enzyme family.</text>
</comment>
<reference evidence="11" key="1">
    <citation type="submission" date="2015-06" db="EMBL/GenBank/DDBJ databases">
        <title>Expansion of signal transduction pathways in fungi by whole-genome duplication.</title>
        <authorList>
            <consortium name="DOE Joint Genome Institute"/>
            <person name="Corrochano L.M."/>
            <person name="Kuo A."/>
            <person name="Marcet-Houben M."/>
            <person name="Polaino S."/>
            <person name="Salamov A."/>
            <person name="Villalobos J.M."/>
            <person name="Alvarez M.I."/>
            <person name="Avalos J."/>
            <person name="Benito E.P."/>
            <person name="Benoit I."/>
            <person name="Burger G."/>
            <person name="Camino L.P."/>
            <person name="Canovas D."/>
            <person name="Cerda-Olmedo E."/>
            <person name="Cheng J.-F."/>
            <person name="Dominguez A."/>
            <person name="Elias M."/>
            <person name="Eslava A.P."/>
            <person name="Glaser F."/>
            <person name="Grimwood J."/>
            <person name="Gutierrez G."/>
            <person name="Heitman J."/>
            <person name="Henrissat B."/>
            <person name="Iturriaga E.A."/>
            <person name="Lang B.F."/>
            <person name="Lavin J.L."/>
            <person name="Lee S."/>
            <person name="Li W."/>
            <person name="Lindquist E."/>
            <person name="Lopez-Garcia S."/>
            <person name="Luque E.M."/>
            <person name="Marcos A.T."/>
            <person name="Martin J."/>
            <person name="McCluskey K."/>
            <person name="Medina H.R."/>
            <person name="Miralles-Duran A."/>
            <person name="Miyazaki A."/>
            <person name="Munoz-Torres E."/>
            <person name="Oguiza J.A."/>
            <person name="Ohm R."/>
            <person name="Olmedo M."/>
            <person name="Orejas M."/>
            <person name="Ortiz-Castellanos L."/>
            <person name="Pisabarro A.G."/>
            <person name="Rodriguez-Romero J."/>
            <person name="Ruiz-Herrera J."/>
            <person name="Ruiz-Vazquez R."/>
            <person name="Sanz C."/>
            <person name="Schackwitz W."/>
            <person name="Schmutz J."/>
            <person name="Shahriari M."/>
            <person name="Shelest E."/>
            <person name="Silva-Franco F."/>
            <person name="Soanes D."/>
            <person name="Syed K."/>
            <person name="Tagua V.G."/>
            <person name="Talbot N.J."/>
            <person name="Thon M."/>
            <person name="De vries R.P."/>
            <person name="Wiebenga A."/>
            <person name="Yadav J.S."/>
            <person name="Braun E.L."/>
            <person name="Baker S."/>
            <person name="Garre V."/>
            <person name="Horwitz B."/>
            <person name="Torres-Martinez S."/>
            <person name="Idnurm A."/>
            <person name="Herrera-Estrella A."/>
            <person name="Gabaldon T."/>
            <person name="Grigoriev I.V."/>
        </authorList>
    </citation>
    <scope>NUCLEOTIDE SEQUENCE [LARGE SCALE GENOMIC DNA]</scope>
    <source>
        <strain evidence="11">NRRL 1555(-)</strain>
    </source>
</reference>
<comment type="function">
    <text evidence="7">Catalyzes the conversion of long-chain fatty acids to their active form acyl-CoAs for both synthesis of cellular lipids, and degradation via beta-oxidation.</text>
</comment>
<name>A0A162PWD3_PHYB8</name>
<evidence type="ECO:0000313" key="10">
    <source>
        <dbReference type="EMBL" id="OAD76617.1"/>
    </source>
</evidence>
<evidence type="ECO:0000256" key="7">
    <source>
        <dbReference type="RuleBase" id="RU369030"/>
    </source>
</evidence>